<sequence length="343" mass="39597">MTEYYGAILITGGAGFLGAHFVNFMVQKYPQINFICIDKLNYASNIKFIKVFECSNFQFIEKDLSKISIKELITLFKSYKITQIINFAAESCVDKSFIDPLFFTQNNIISTQNLLECCRLQDRSNAIKFIHISTDEVYGEQLDNSKYVTEESKLNPTNPYAATKAAIDLIIQSYIYSYKIPITVIRSNNVYGIGQYPEKIVPVVLEVIRKRSSGENIYAKVPIHGSGKYKRTYLYTTDFIEAIELIWLKQLQGQLLGEIFNVGGDHNHNFEIENLDLVKLIMETYETISGNQCTDYIEFIKDRNYNDSRYLLDCSKMKSLGWEPKISLQEGITKIIKQYYHKD</sequence>
<dbReference type="PANTHER" id="PTHR43000">
    <property type="entry name" value="DTDP-D-GLUCOSE 4,6-DEHYDRATASE-RELATED"/>
    <property type="match status" value="1"/>
</dbReference>
<comment type="caution">
    <text evidence="3">The sequence shown here is derived from an EMBL/GenBank/DDBJ whole genome shotgun (WGS) entry which is preliminary data.</text>
</comment>
<dbReference type="InterPro" id="IPR016040">
    <property type="entry name" value="NAD(P)-bd_dom"/>
</dbReference>
<dbReference type="eggNOG" id="KOG0747">
    <property type="taxonomic scope" value="Eukaryota"/>
</dbReference>
<dbReference type="Pfam" id="PF16363">
    <property type="entry name" value="GDP_Man_Dehyd"/>
    <property type="match status" value="1"/>
</dbReference>
<dbReference type="GO" id="GO:0009225">
    <property type="term" value="P:nucleotide-sugar metabolic process"/>
    <property type="evidence" value="ECO:0007669"/>
    <property type="project" value="UniProtKB-ARBA"/>
</dbReference>
<feature type="domain" description="NAD(P)-binding" evidence="2">
    <location>
        <begin position="9"/>
        <end position="334"/>
    </location>
</feature>
<dbReference type="Proteomes" id="UP000009328">
    <property type="component" value="Unassembled WGS sequence"/>
</dbReference>
<name>K0KR70_WICCF</name>
<reference evidence="3 4" key="1">
    <citation type="journal article" date="2012" name="Eukaryot. Cell">
        <title>Draft genome sequence of Wickerhamomyces ciferrii NRRL Y-1031 F-60-10.</title>
        <authorList>
            <person name="Schneider J."/>
            <person name="Andrea H."/>
            <person name="Blom J."/>
            <person name="Jaenicke S."/>
            <person name="Ruckert C."/>
            <person name="Schorsch C."/>
            <person name="Szczepanowski R."/>
            <person name="Farwick M."/>
            <person name="Goesmann A."/>
            <person name="Puhler A."/>
            <person name="Schaffer S."/>
            <person name="Tauch A."/>
            <person name="Kohler T."/>
            <person name="Brinkrolf K."/>
        </authorList>
    </citation>
    <scope>NUCLEOTIDE SEQUENCE [LARGE SCALE GENOMIC DNA]</scope>
    <source>
        <strain evidence="4">ATCC 14091 / BCRC 22168 / CBS 111 / JCM 3599 / NBRC 0793 / NRRL Y-1031 F-60-10</strain>
    </source>
</reference>
<keyword evidence="4" id="KW-1185">Reference proteome</keyword>
<dbReference type="InParanoid" id="K0KR70"/>
<feature type="transmembrane region" description="Helical" evidence="1">
    <location>
        <begin position="6"/>
        <end position="26"/>
    </location>
</feature>
<evidence type="ECO:0000256" key="1">
    <source>
        <dbReference type="SAM" id="Phobius"/>
    </source>
</evidence>
<evidence type="ECO:0000259" key="2">
    <source>
        <dbReference type="Pfam" id="PF16363"/>
    </source>
</evidence>
<dbReference type="FunFam" id="3.40.50.720:FF:000304">
    <property type="entry name" value="UDP-glucose 4,6-dehydratase"/>
    <property type="match status" value="1"/>
</dbReference>
<dbReference type="HOGENOM" id="CLU_007383_1_14_1"/>
<dbReference type="InterPro" id="IPR036291">
    <property type="entry name" value="NAD(P)-bd_dom_sf"/>
</dbReference>
<proteinExistence type="predicted"/>
<dbReference type="AlphaFoldDB" id="K0KR70"/>
<organism evidence="3 4">
    <name type="scientific">Wickerhamomyces ciferrii (strain ATCC 14091 / BCRC 22168 / CBS 111 / JCM 3599 / NBRC 0793 / NRRL Y-1031 F-60-10)</name>
    <name type="common">Yeast</name>
    <name type="synonym">Pichia ciferrii</name>
    <dbReference type="NCBI Taxonomy" id="1206466"/>
    <lineage>
        <taxon>Eukaryota</taxon>
        <taxon>Fungi</taxon>
        <taxon>Dikarya</taxon>
        <taxon>Ascomycota</taxon>
        <taxon>Saccharomycotina</taxon>
        <taxon>Saccharomycetes</taxon>
        <taxon>Phaffomycetales</taxon>
        <taxon>Wickerhamomycetaceae</taxon>
        <taxon>Wickerhamomyces</taxon>
    </lineage>
</organism>
<evidence type="ECO:0000313" key="4">
    <source>
        <dbReference type="Proteomes" id="UP000009328"/>
    </source>
</evidence>
<evidence type="ECO:0000313" key="3">
    <source>
        <dbReference type="EMBL" id="CCH44597.1"/>
    </source>
</evidence>
<dbReference type="Gene3D" id="3.40.50.720">
    <property type="entry name" value="NAD(P)-binding Rossmann-like Domain"/>
    <property type="match status" value="1"/>
</dbReference>
<dbReference type="SUPFAM" id="SSF51735">
    <property type="entry name" value="NAD(P)-binding Rossmann-fold domains"/>
    <property type="match status" value="1"/>
</dbReference>
<keyword evidence="1" id="KW-0812">Transmembrane</keyword>
<gene>
    <name evidence="3" type="ORF">BN7_4165</name>
</gene>
<dbReference type="Gene3D" id="3.90.25.10">
    <property type="entry name" value="UDP-galactose 4-epimerase, domain 1"/>
    <property type="match status" value="1"/>
</dbReference>
<accession>K0KR70</accession>
<dbReference type="STRING" id="1206466.K0KR70"/>
<dbReference type="EMBL" id="CAIF01000147">
    <property type="protein sequence ID" value="CCH44597.1"/>
    <property type="molecule type" value="Genomic_DNA"/>
</dbReference>
<protein>
    <recommendedName>
        <fullName evidence="2">NAD(P)-binding domain-containing protein</fullName>
    </recommendedName>
</protein>
<keyword evidence="1" id="KW-1133">Transmembrane helix</keyword>
<keyword evidence="1" id="KW-0472">Membrane</keyword>